<evidence type="ECO:0000313" key="3">
    <source>
        <dbReference type="Proteomes" id="UP000645257"/>
    </source>
</evidence>
<accession>A0A918P4V5</accession>
<protein>
    <submittedName>
        <fullName evidence="2">Uncharacterized protein</fullName>
    </submittedName>
</protein>
<dbReference type="EMBL" id="BMYX01000018">
    <property type="protein sequence ID" value="GGY23479.1"/>
    <property type="molecule type" value="Genomic_DNA"/>
</dbReference>
<name>A0A918P4V5_9NEIS</name>
<dbReference type="Proteomes" id="UP000645257">
    <property type="component" value="Unassembled WGS sequence"/>
</dbReference>
<organism evidence="2 3">
    <name type="scientific">Paludibacterium paludis</name>
    <dbReference type="NCBI Taxonomy" id="1225769"/>
    <lineage>
        <taxon>Bacteria</taxon>
        <taxon>Pseudomonadati</taxon>
        <taxon>Pseudomonadota</taxon>
        <taxon>Betaproteobacteria</taxon>
        <taxon>Neisseriales</taxon>
        <taxon>Chromobacteriaceae</taxon>
        <taxon>Paludibacterium</taxon>
    </lineage>
</organism>
<gene>
    <name evidence="2" type="ORF">GCM10011289_29120</name>
</gene>
<comment type="caution">
    <text evidence="2">The sequence shown here is derived from an EMBL/GenBank/DDBJ whole genome shotgun (WGS) entry which is preliminary data.</text>
</comment>
<dbReference type="AlphaFoldDB" id="A0A918P4V5"/>
<reference evidence="2" key="1">
    <citation type="journal article" date="2014" name="Int. J. Syst. Evol. Microbiol.">
        <title>Complete genome sequence of Corynebacterium casei LMG S-19264T (=DSM 44701T), isolated from a smear-ripened cheese.</title>
        <authorList>
            <consortium name="US DOE Joint Genome Institute (JGI-PGF)"/>
            <person name="Walter F."/>
            <person name="Albersmeier A."/>
            <person name="Kalinowski J."/>
            <person name="Ruckert C."/>
        </authorList>
    </citation>
    <scope>NUCLEOTIDE SEQUENCE</scope>
    <source>
        <strain evidence="2">KCTC 32182</strain>
    </source>
</reference>
<evidence type="ECO:0000256" key="1">
    <source>
        <dbReference type="SAM" id="MobiDB-lite"/>
    </source>
</evidence>
<feature type="region of interest" description="Disordered" evidence="1">
    <location>
        <begin position="15"/>
        <end position="34"/>
    </location>
</feature>
<sequence>MELLENKSHALSHLGRVKSTYSEHPYNSTAVSRPKRISMTGGVLRRIMSAEQTDIAKMRRMLSSLS</sequence>
<proteinExistence type="predicted"/>
<reference evidence="2" key="2">
    <citation type="submission" date="2020-09" db="EMBL/GenBank/DDBJ databases">
        <authorList>
            <person name="Sun Q."/>
            <person name="Kim S."/>
        </authorList>
    </citation>
    <scope>NUCLEOTIDE SEQUENCE</scope>
    <source>
        <strain evidence="2">KCTC 32182</strain>
    </source>
</reference>
<feature type="compositionally biased region" description="Polar residues" evidence="1">
    <location>
        <begin position="19"/>
        <end position="31"/>
    </location>
</feature>
<keyword evidence="3" id="KW-1185">Reference proteome</keyword>
<evidence type="ECO:0000313" key="2">
    <source>
        <dbReference type="EMBL" id="GGY23479.1"/>
    </source>
</evidence>